<dbReference type="Proteomes" id="UP000251889">
    <property type="component" value="Unassembled WGS sequence"/>
</dbReference>
<evidence type="ECO:0000313" key="3">
    <source>
        <dbReference type="Proteomes" id="UP000251889"/>
    </source>
</evidence>
<accession>A0A364Y200</accession>
<feature type="chain" id="PRO_5016610840" evidence="1">
    <location>
        <begin position="38"/>
        <end position="153"/>
    </location>
</feature>
<comment type="caution">
    <text evidence="2">The sequence shown here is derived from an EMBL/GenBank/DDBJ whole genome shotgun (WGS) entry which is preliminary data.</text>
</comment>
<gene>
    <name evidence="2" type="ORF">DQQ10_13960</name>
</gene>
<dbReference type="AlphaFoldDB" id="A0A364Y200"/>
<protein>
    <submittedName>
        <fullName evidence="2">Uncharacterized protein</fullName>
    </submittedName>
</protein>
<proteinExistence type="predicted"/>
<reference evidence="2 3" key="1">
    <citation type="submission" date="2018-06" db="EMBL/GenBank/DDBJ databases">
        <title>Chryseolinea flavus sp. nov., a member of the phylum Bacteroidetes isolated from soil.</title>
        <authorList>
            <person name="Li Y."/>
            <person name="Wang J."/>
        </authorList>
    </citation>
    <scope>NUCLEOTIDE SEQUENCE [LARGE SCALE GENOMIC DNA]</scope>
    <source>
        <strain evidence="2 3">SDU1-6</strain>
    </source>
</reference>
<keyword evidence="1" id="KW-0732">Signal</keyword>
<keyword evidence="3" id="KW-1185">Reference proteome</keyword>
<dbReference type="EMBL" id="QMFY01000006">
    <property type="protein sequence ID" value="RAW00687.1"/>
    <property type="molecule type" value="Genomic_DNA"/>
</dbReference>
<evidence type="ECO:0000313" key="2">
    <source>
        <dbReference type="EMBL" id="RAW00687.1"/>
    </source>
</evidence>
<name>A0A364Y200_9BACT</name>
<organism evidence="2 3">
    <name type="scientific">Pseudochryseolinea flava</name>
    <dbReference type="NCBI Taxonomy" id="2059302"/>
    <lineage>
        <taxon>Bacteria</taxon>
        <taxon>Pseudomonadati</taxon>
        <taxon>Bacteroidota</taxon>
        <taxon>Cytophagia</taxon>
        <taxon>Cytophagales</taxon>
        <taxon>Fulvivirgaceae</taxon>
        <taxon>Pseudochryseolinea</taxon>
    </lineage>
</organism>
<evidence type="ECO:0000256" key="1">
    <source>
        <dbReference type="SAM" id="SignalP"/>
    </source>
</evidence>
<feature type="signal peptide" evidence="1">
    <location>
        <begin position="1"/>
        <end position="37"/>
    </location>
</feature>
<sequence>MKDTCAFFVSLKSQNAKLMKNIMFTILFAVATTVVFAQEKTTPKSEFTVELSTTTVSAKPGETTSVDITLNRSKSYSKSNAKLGLSSGLPAGVTIEFEPAEGVIEKSTAKISLSREVKAGSYTIILNSVIQNKSKGKTLKLVVNDDTNAVTLN</sequence>